<dbReference type="Gene3D" id="1.20.1510.10">
    <property type="entry name" value="Cation efflux protein transmembrane domain"/>
    <property type="match status" value="1"/>
</dbReference>
<feature type="transmembrane region" description="Helical" evidence="8">
    <location>
        <begin position="14"/>
        <end position="34"/>
    </location>
</feature>
<dbReference type="InterPro" id="IPR058533">
    <property type="entry name" value="Cation_efflux_TM"/>
</dbReference>
<comment type="similarity">
    <text evidence="2">Belongs to the cation diffusion facilitator (CDF) transporter (TC 2.A.4) family. SLC30A subfamily.</text>
</comment>
<dbReference type="Pfam" id="PF01545">
    <property type="entry name" value="Cation_efflux"/>
    <property type="match status" value="1"/>
</dbReference>
<keyword evidence="3" id="KW-0813">Transport</keyword>
<dbReference type="AlphaFoldDB" id="A0A7C1NAW1"/>
<feature type="domain" description="Cation efflux protein cytoplasmic" evidence="10">
    <location>
        <begin position="208"/>
        <end position="283"/>
    </location>
</feature>
<accession>A0A7C1NAW1</accession>
<evidence type="ECO:0000256" key="3">
    <source>
        <dbReference type="ARBA" id="ARBA00022448"/>
    </source>
</evidence>
<dbReference type="SUPFAM" id="SSF160240">
    <property type="entry name" value="Cation efflux protein cytoplasmic domain-like"/>
    <property type="match status" value="1"/>
</dbReference>
<dbReference type="GO" id="GO:0005385">
    <property type="term" value="F:zinc ion transmembrane transporter activity"/>
    <property type="evidence" value="ECO:0007669"/>
    <property type="project" value="TreeGrafter"/>
</dbReference>
<dbReference type="EMBL" id="DSTU01000004">
    <property type="protein sequence ID" value="HFJ53697.1"/>
    <property type="molecule type" value="Genomic_DNA"/>
</dbReference>
<dbReference type="SUPFAM" id="SSF161111">
    <property type="entry name" value="Cation efflux protein transmembrane domain-like"/>
    <property type="match status" value="1"/>
</dbReference>
<gene>
    <name evidence="11" type="ORF">ENP94_07645</name>
    <name evidence="12" type="ORF">ENS16_03290</name>
</gene>
<feature type="transmembrane region" description="Helical" evidence="8">
    <location>
        <begin position="81"/>
        <end position="103"/>
    </location>
</feature>
<dbReference type="InterPro" id="IPR036837">
    <property type="entry name" value="Cation_efflux_CTD_sf"/>
</dbReference>
<dbReference type="PANTHER" id="PTHR11562">
    <property type="entry name" value="CATION EFFLUX PROTEIN/ ZINC TRANSPORTER"/>
    <property type="match status" value="1"/>
</dbReference>
<dbReference type="EMBL" id="DSLG01000008">
    <property type="protein sequence ID" value="HEA87859.1"/>
    <property type="molecule type" value="Genomic_DNA"/>
</dbReference>
<evidence type="ECO:0000313" key="12">
    <source>
        <dbReference type="EMBL" id="HFJ53697.1"/>
    </source>
</evidence>
<feature type="transmembrane region" description="Helical" evidence="8">
    <location>
        <begin position="115"/>
        <end position="135"/>
    </location>
</feature>
<evidence type="ECO:0000313" key="11">
    <source>
        <dbReference type="EMBL" id="HEA87859.1"/>
    </source>
</evidence>
<evidence type="ECO:0000256" key="7">
    <source>
        <dbReference type="ARBA" id="ARBA00023136"/>
    </source>
</evidence>
<dbReference type="InterPro" id="IPR027470">
    <property type="entry name" value="Cation_efflux_CTD"/>
</dbReference>
<organism evidence="11">
    <name type="scientific">candidate division WOR-3 bacterium</name>
    <dbReference type="NCBI Taxonomy" id="2052148"/>
    <lineage>
        <taxon>Bacteria</taxon>
        <taxon>Bacteria division WOR-3</taxon>
    </lineage>
</organism>
<evidence type="ECO:0000259" key="10">
    <source>
        <dbReference type="Pfam" id="PF16916"/>
    </source>
</evidence>
<evidence type="ECO:0000256" key="1">
    <source>
        <dbReference type="ARBA" id="ARBA00004141"/>
    </source>
</evidence>
<sequence length="297" mass="32461">MAVHEHSRRQGRSLLLSILLNLGFALLELFAGLFANSLVLVAGALHDAGDAVALVLSWLGLRLSLLPPNRRRTFGYRKVRILVAFVNALALAVFTVLVVRAAIGRIVTPEPVKSPVLILAALVGIGVNGAAVLILRQERHSLNIRAAMWHLLDDLLGFVAVLLGGIVIRLTGWTVIDPVLSIAVGIMVLYGTWRVFREATSILIDSTPRDLNYEEVRRFITSFSPAIRDLHDLHIWTLGEGERALMAHLVVADGTVSSFQSLLAQLDCALRDRFNIQHITFELECDACKSGAGVCLN</sequence>
<comment type="subcellular location">
    <subcellularLocation>
        <location evidence="1">Membrane</location>
        <topology evidence="1">Multi-pass membrane protein</topology>
    </subcellularLocation>
</comment>
<evidence type="ECO:0000259" key="9">
    <source>
        <dbReference type="Pfam" id="PF01545"/>
    </source>
</evidence>
<keyword evidence="4 8" id="KW-0812">Transmembrane</keyword>
<dbReference type="InterPro" id="IPR002524">
    <property type="entry name" value="Cation_efflux"/>
</dbReference>
<feature type="transmembrane region" description="Helical" evidence="8">
    <location>
        <begin position="155"/>
        <end position="173"/>
    </location>
</feature>
<keyword evidence="5 8" id="KW-1133">Transmembrane helix</keyword>
<evidence type="ECO:0000256" key="6">
    <source>
        <dbReference type="ARBA" id="ARBA00023065"/>
    </source>
</evidence>
<dbReference type="PANTHER" id="PTHR11562:SF17">
    <property type="entry name" value="RE54080P-RELATED"/>
    <property type="match status" value="1"/>
</dbReference>
<protein>
    <submittedName>
        <fullName evidence="11">Cation transporter</fullName>
    </submittedName>
</protein>
<dbReference type="NCBIfam" id="TIGR01297">
    <property type="entry name" value="CDF"/>
    <property type="match status" value="1"/>
</dbReference>
<evidence type="ECO:0000256" key="5">
    <source>
        <dbReference type="ARBA" id="ARBA00022989"/>
    </source>
</evidence>
<feature type="domain" description="Cation efflux protein transmembrane" evidence="9">
    <location>
        <begin position="14"/>
        <end position="204"/>
    </location>
</feature>
<reference evidence="11" key="1">
    <citation type="journal article" date="2020" name="mSystems">
        <title>Genome- and Community-Level Interaction Insights into Carbon Utilization and Element Cycling Functions of Hydrothermarchaeota in Hydrothermal Sediment.</title>
        <authorList>
            <person name="Zhou Z."/>
            <person name="Liu Y."/>
            <person name="Xu W."/>
            <person name="Pan J."/>
            <person name="Luo Z.H."/>
            <person name="Li M."/>
        </authorList>
    </citation>
    <scope>NUCLEOTIDE SEQUENCE [LARGE SCALE GENOMIC DNA]</scope>
    <source>
        <strain evidence="11">SpSt-265</strain>
        <strain evidence="12">SpSt-465</strain>
    </source>
</reference>
<name>A0A7C1NAW1_UNCW3</name>
<evidence type="ECO:0000256" key="4">
    <source>
        <dbReference type="ARBA" id="ARBA00022692"/>
    </source>
</evidence>
<evidence type="ECO:0000256" key="8">
    <source>
        <dbReference type="SAM" id="Phobius"/>
    </source>
</evidence>
<feature type="transmembrane region" description="Helical" evidence="8">
    <location>
        <begin position="40"/>
        <end position="61"/>
    </location>
</feature>
<dbReference type="InterPro" id="IPR027469">
    <property type="entry name" value="Cation_efflux_TMD_sf"/>
</dbReference>
<evidence type="ECO:0000256" key="2">
    <source>
        <dbReference type="ARBA" id="ARBA00008873"/>
    </source>
</evidence>
<keyword evidence="6" id="KW-0406">Ion transport</keyword>
<feature type="transmembrane region" description="Helical" evidence="8">
    <location>
        <begin position="179"/>
        <end position="196"/>
    </location>
</feature>
<keyword evidence="7 8" id="KW-0472">Membrane</keyword>
<dbReference type="InterPro" id="IPR050681">
    <property type="entry name" value="CDF/SLC30A"/>
</dbReference>
<comment type="caution">
    <text evidence="11">The sequence shown here is derived from an EMBL/GenBank/DDBJ whole genome shotgun (WGS) entry which is preliminary data.</text>
</comment>
<dbReference type="Pfam" id="PF16916">
    <property type="entry name" value="ZT_dimer"/>
    <property type="match status" value="1"/>
</dbReference>
<dbReference type="GO" id="GO:0005886">
    <property type="term" value="C:plasma membrane"/>
    <property type="evidence" value="ECO:0007669"/>
    <property type="project" value="TreeGrafter"/>
</dbReference>
<proteinExistence type="inferred from homology"/>